<gene>
    <name evidence="4" type="ORF">HMPREF0428_01130</name>
</gene>
<feature type="transmembrane region" description="Helical" evidence="2">
    <location>
        <begin position="42"/>
        <end position="60"/>
    </location>
</feature>
<dbReference type="RefSeq" id="WP_003147237.1">
    <property type="nucleotide sequence ID" value="NZ_GL883583.1"/>
</dbReference>
<dbReference type="EMBL" id="ACRO01000019">
    <property type="protein sequence ID" value="EGF88187.1"/>
    <property type="molecule type" value="Genomic_DNA"/>
</dbReference>
<dbReference type="Gene3D" id="3.10.450.40">
    <property type="match status" value="1"/>
</dbReference>
<dbReference type="Proteomes" id="UP000004773">
    <property type="component" value="Unassembled WGS sequence"/>
</dbReference>
<dbReference type="AlphaFoldDB" id="A0AA87AP04"/>
<evidence type="ECO:0000259" key="3">
    <source>
        <dbReference type="Pfam" id="PF03413"/>
    </source>
</evidence>
<feature type="region of interest" description="Disordered" evidence="1">
    <location>
        <begin position="80"/>
        <end position="103"/>
    </location>
</feature>
<feature type="domain" description="PepSY" evidence="3">
    <location>
        <begin position="112"/>
        <end position="173"/>
    </location>
</feature>
<accession>A0AA87AP04</accession>
<name>A0AA87AP04_9BACL</name>
<protein>
    <recommendedName>
        <fullName evidence="3">PepSY domain-containing protein</fullName>
    </recommendedName>
</protein>
<evidence type="ECO:0000313" key="4">
    <source>
        <dbReference type="EMBL" id="EGF88187.1"/>
    </source>
</evidence>
<feature type="compositionally biased region" description="Low complexity" evidence="1">
    <location>
        <begin position="81"/>
        <end position="100"/>
    </location>
</feature>
<organism evidence="4 5">
    <name type="scientific">Gemella haemolysans M341</name>
    <dbReference type="NCBI Taxonomy" id="562981"/>
    <lineage>
        <taxon>Bacteria</taxon>
        <taxon>Bacillati</taxon>
        <taxon>Bacillota</taxon>
        <taxon>Bacilli</taxon>
        <taxon>Bacillales</taxon>
        <taxon>Gemellaceae</taxon>
        <taxon>Gemella</taxon>
    </lineage>
</organism>
<evidence type="ECO:0000256" key="2">
    <source>
        <dbReference type="SAM" id="Phobius"/>
    </source>
</evidence>
<evidence type="ECO:0000313" key="5">
    <source>
        <dbReference type="Proteomes" id="UP000004773"/>
    </source>
</evidence>
<dbReference type="InterPro" id="IPR025711">
    <property type="entry name" value="PepSY"/>
</dbReference>
<proteinExistence type="predicted"/>
<keyword evidence="2" id="KW-1133">Transmembrane helix</keyword>
<dbReference type="Pfam" id="PF03413">
    <property type="entry name" value="PepSY"/>
    <property type="match status" value="1"/>
</dbReference>
<keyword evidence="2" id="KW-0812">Transmembrane</keyword>
<keyword evidence="2" id="KW-0472">Membrane</keyword>
<reference evidence="4 5" key="1">
    <citation type="submission" date="2011-03" db="EMBL/GenBank/DDBJ databases">
        <title>The Genome Sequence of Gemella haemolysans M341.</title>
        <authorList>
            <consortium name="The Broad Institute Genome Sequencing Platform"/>
            <consortium name="The Broad Institute Genome Sequencing Center for Infectious Disease"/>
            <person name="Earl A."/>
            <person name="Ward D."/>
            <person name="Feldgarden M."/>
            <person name="Gevers D."/>
            <person name="Sibley C.D."/>
            <person name="Field T.R."/>
            <person name="Grinwis M."/>
            <person name="Eshaghurshan C.S."/>
            <person name="Surette M.G."/>
            <person name="Young S.K."/>
            <person name="Zeng Q."/>
            <person name="Gargeya S."/>
            <person name="Fitzgerald M."/>
            <person name="Haas B."/>
            <person name="Abouelleil A."/>
            <person name="Alvarado L."/>
            <person name="Arachchi H.M."/>
            <person name="Berlin A."/>
            <person name="Brown A."/>
            <person name="Chapman S.B."/>
            <person name="Chen Z."/>
            <person name="Dunbar C."/>
            <person name="Freedman E."/>
            <person name="Gearin G."/>
            <person name="Gellesch M."/>
            <person name="Goldberg J."/>
            <person name="Griggs A."/>
            <person name="Gujja S."/>
            <person name="Heilman E.R."/>
            <person name="Heiman D."/>
            <person name="Howarth C."/>
            <person name="Larson L."/>
            <person name="Lui A."/>
            <person name="MacDonald P.J.P."/>
            <person name="Mehta T."/>
            <person name="Montmayeur A."/>
            <person name="Murphy C."/>
            <person name="Neiman D."/>
            <person name="Pearson M."/>
            <person name="Priest M."/>
            <person name="Roberts A."/>
            <person name="Saif S."/>
            <person name="Shea T."/>
            <person name="Shenoy N."/>
            <person name="Sisk P."/>
            <person name="Stolte C."/>
            <person name="Sykes S."/>
            <person name="White J."/>
            <person name="Yandava C."/>
            <person name="Wortman J."/>
            <person name="Nusbaum C."/>
            <person name="Birren B."/>
        </authorList>
    </citation>
    <scope>NUCLEOTIDE SEQUENCE [LARGE SCALE GENOMIC DNA]</scope>
    <source>
        <strain evidence="4 5">M341</strain>
    </source>
</reference>
<comment type="caution">
    <text evidence="4">The sequence shown here is derived from an EMBL/GenBank/DDBJ whole genome shotgun (WGS) entry which is preliminary data.</text>
</comment>
<evidence type="ECO:0000256" key="1">
    <source>
        <dbReference type="SAM" id="MobiDB-lite"/>
    </source>
</evidence>
<sequence>MTKNINNNEIETIEGTYVENIEYENQYNEQPKKTKRNFLKPLIIGALVVVVTGGVGAYAYDKYETAQRSKIQDAYSNIKLNTGNQTDSNNNGNNNNTQQNAKSQQEIRSIVAEAISVSEQNINFVKIKPKYEDDYAPKNNGSSLYVYKVEARANGLEYDVVVDAVSGKVLKVEIDN</sequence>